<evidence type="ECO:0000313" key="3">
    <source>
        <dbReference type="Proteomes" id="UP001152888"/>
    </source>
</evidence>
<proteinExistence type="predicted"/>
<feature type="compositionally biased region" description="Polar residues" evidence="1">
    <location>
        <begin position="469"/>
        <end position="478"/>
    </location>
</feature>
<dbReference type="AlphaFoldDB" id="A0A9P0NZD4"/>
<feature type="compositionally biased region" description="Basic and acidic residues" evidence="1">
    <location>
        <begin position="527"/>
        <end position="553"/>
    </location>
</feature>
<feature type="compositionally biased region" description="Basic and acidic residues" evidence="1">
    <location>
        <begin position="484"/>
        <end position="493"/>
    </location>
</feature>
<reference evidence="2" key="1">
    <citation type="submission" date="2022-03" db="EMBL/GenBank/DDBJ databases">
        <authorList>
            <person name="Sayadi A."/>
        </authorList>
    </citation>
    <scope>NUCLEOTIDE SEQUENCE</scope>
</reference>
<keyword evidence="3" id="KW-1185">Reference proteome</keyword>
<feature type="region of interest" description="Disordered" evidence="1">
    <location>
        <begin position="423"/>
        <end position="599"/>
    </location>
</feature>
<organism evidence="2 3">
    <name type="scientific">Acanthoscelides obtectus</name>
    <name type="common">Bean weevil</name>
    <name type="synonym">Bruchus obtectus</name>
    <dbReference type="NCBI Taxonomy" id="200917"/>
    <lineage>
        <taxon>Eukaryota</taxon>
        <taxon>Metazoa</taxon>
        <taxon>Ecdysozoa</taxon>
        <taxon>Arthropoda</taxon>
        <taxon>Hexapoda</taxon>
        <taxon>Insecta</taxon>
        <taxon>Pterygota</taxon>
        <taxon>Neoptera</taxon>
        <taxon>Endopterygota</taxon>
        <taxon>Coleoptera</taxon>
        <taxon>Polyphaga</taxon>
        <taxon>Cucujiformia</taxon>
        <taxon>Chrysomeloidea</taxon>
        <taxon>Chrysomelidae</taxon>
        <taxon>Bruchinae</taxon>
        <taxon>Bruchini</taxon>
        <taxon>Acanthoscelides</taxon>
    </lineage>
</organism>
<gene>
    <name evidence="2" type="ORF">ACAOBT_LOCUS5093</name>
</gene>
<evidence type="ECO:0000256" key="1">
    <source>
        <dbReference type="SAM" id="MobiDB-lite"/>
    </source>
</evidence>
<feature type="compositionally biased region" description="Basic and acidic residues" evidence="1">
    <location>
        <begin position="229"/>
        <end position="238"/>
    </location>
</feature>
<accession>A0A9P0NZD4</accession>
<feature type="compositionally biased region" description="Basic and acidic residues" evidence="1">
    <location>
        <begin position="156"/>
        <end position="165"/>
    </location>
</feature>
<dbReference type="OrthoDB" id="6779721at2759"/>
<dbReference type="Proteomes" id="UP001152888">
    <property type="component" value="Unassembled WGS sequence"/>
</dbReference>
<feature type="region of interest" description="Disordered" evidence="1">
    <location>
        <begin position="615"/>
        <end position="645"/>
    </location>
</feature>
<feature type="region of interest" description="Disordered" evidence="1">
    <location>
        <begin position="123"/>
        <end position="165"/>
    </location>
</feature>
<feature type="compositionally biased region" description="Polar residues" evidence="1">
    <location>
        <begin position="141"/>
        <end position="152"/>
    </location>
</feature>
<feature type="region of interest" description="Disordered" evidence="1">
    <location>
        <begin position="349"/>
        <end position="392"/>
    </location>
</feature>
<feature type="compositionally biased region" description="Basic and acidic residues" evidence="1">
    <location>
        <begin position="371"/>
        <end position="380"/>
    </location>
</feature>
<protein>
    <submittedName>
        <fullName evidence="2">Uncharacterized protein</fullName>
    </submittedName>
</protein>
<name>A0A9P0NZD4_ACAOB</name>
<feature type="compositionally biased region" description="Acidic residues" evidence="1">
    <location>
        <begin position="435"/>
        <end position="445"/>
    </location>
</feature>
<evidence type="ECO:0000313" key="2">
    <source>
        <dbReference type="EMBL" id="CAH1963234.1"/>
    </source>
</evidence>
<dbReference type="EMBL" id="CAKOFQ010006706">
    <property type="protein sequence ID" value="CAH1963234.1"/>
    <property type="molecule type" value="Genomic_DNA"/>
</dbReference>
<feature type="region of interest" description="Disordered" evidence="1">
    <location>
        <begin position="200"/>
        <end position="256"/>
    </location>
</feature>
<feature type="compositionally biased region" description="Acidic residues" evidence="1">
    <location>
        <begin position="351"/>
        <end position="370"/>
    </location>
</feature>
<comment type="caution">
    <text evidence="2">The sequence shown here is derived from an EMBL/GenBank/DDBJ whole genome shotgun (WGS) entry which is preliminary data.</text>
</comment>
<sequence>MSQPQALPANDASGLIEQETSQGILSNIGCPDIPIRQAVQSAYDTVVRLVGLEGSIEEEEDIPVLRNEDCEETQEDCGSCSKIRRGNCPKCPPPPFGEYTKSAIQAISNLLGLKPEPVQESEITVEDDGDDSKLVKADETSPATLQASASYTEESDSSKKQEEISIWDRKCRSQDKCPPPPFGEHTRSFAQAVGHYIGYSTKAGNSSKAEDEIDEEKSDIENKAVNGEKTNDNTKSESGEPPCQPKQASFNVGEEQTEQLSVVTRSAYKTVVRLIGAYEAPEKEVGEPELVNEEHEHKVASASKDEYPVCKTCRRYGKKKCAPPPLGEYTKSAIQAISNVRDYVGSIMFSEDAEDDSETSENAVEETVDDESTKDQKEDESACQTKSPDCSVNERVNKKPDILLRQSTRSAFQAVVQLVGLDSAPEEKPTLVSDSGEEVPSEAEVQDSTRSSCTRHEKKKCPPPPLSEYTKSAIQGISNLMGLQREDVEEKVSRHINAKEAIPGSGRSAASTEGKASEGEAPNSAPPEEKLSEPEIQDNTREDVEEKISKESNAEEAPPPSSGQSAVPTEGRASGEEVLAEPLKSQCRSKKCPSPPLGGYTRDIANAIGRYISNKDETGDISTPEGCGNAKDGKESALPKPTSYTIDKAMPQSSVKMGRATNAVFKMFGKVLGATRDGVYVPVEEERGNEEEQEIQESS</sequence>